<protein>
    <submittedName>
        <fullName evidence="6">3-keto-5-aminohexanoate cleavage enzyme</fullName>
    </submittedName>
</protein>
<evidence type="ECO:0000256" key="2">
    <source>
        <dbReference type="ARBA" id="ARBA00022679"/>
    </source>
</evidence>
<dbReference type="InterPro" id="IPR008567">
    <property type="entry name" value="BKACE"/>
</dbReference>
<evidence type="ECO:0000256" key="5">
    <source>
        <dbReference type="SAM" id="MobiDB-lite"/>
    </source>
</evidence>
<evidence type="ECO:0000256" key="4">
    <source>
        <dbReference type="ARBA" id="ARBA00022833"/>
    </source>
</evidence>
<keyword evidence="4" id="KW-0862">Zinc</keyword>
<dbReference type="Pfam" id="PF05853">
    <property type="entry name" value="BKACE"/>
    <property type="match status" value="1"/>
</dbReference>
<dbReference type="EMBL" id="FNCN01000011">
    <property type="protein sequence ID" value="SDH12555.1"/>
    <property type="molecule type" value="Genomic_DNA"/>
</dbReference>
<reference evidence="6 7" key="1">
    <citation type="submission" date="2016-10" db="EMBL/GenBank/DDBJ databases">
        <authorList>
            <person name="de Groot N.N."/>
        </authorList>
    </citation>
    <scope>NUCLEOTIDE SEQUENCE [LARGE SCALE GENOMIC DNA]</scope>
    <source>
        <strain evidence="6 7">CPCC 201354</strain>
    </source>
</reference>
<dbReference type="PANTHER" id="PTHR37418">
    <property type="entry name" value="3-KETO-5-AMINOHEXANOATE CLEAVAGE ENZYME-RELATED"/>
    <property type="match status" value="1"/>
</dbReference>
<dbReference type="AlphaFoldDB" id="A0A1G7ZV25"/>
<feature type="compositionally biased region" description="Pro residues" evidence="5">
    <location>
        <begin position="28"/>
        <end position="38"/>
    </location>
</feature>
<name>A0A1G7ZV25_9ACTN</name>
<keyword evidence="7" id="KW-1185">Reference proteome</keyword>
<dbReference type="PANTHER" id="PTHR37418:SF2">
    <property type="entry name" value="3-KETO-5-AMINOHEXANOATE CLEAVAGE ENZYME"/>
    <property type="match status" value="1"/>
</dbReference>
<dbReference type="OrthoDB" id="9063716at2"/>
<comment type="cofactor">
    <cofactor evidence="1">
        <name>Zn(2+)</name>
        <dbReference type="ChEBI" id="CHEBI:29105"/>
    </cofactor>
</comment>
<gene>
    <name evidence="6" type="ORF">SAMN05421505_111217</name>
</gene>
<dbReference type="GO" id="GO:0043720">
    <property type="term" value="F:3-keto-5-aminohexanoate cleavage activity"/>
    <property type="evidence" value="ECO:0007669"/>
    <property type="project" value="InterPro"/>
</dbReference>
<evidence type="ECO:0000256" key="1">
    <source>
        <dbReference type="ARBA" id="ARBA00001947"/>
    </source>
</evidence>
<organism evidence="6 7">
    <name type="scientific">Sinosporangium album</name>
    <dbReference type="NCBI Taxonomy" id="504805"/>
    <lineage>
        <taxon>Bacteria</taxon>
        <taxon>Bacillati</taxon>
        <taxon>Actinomycetota</taxon>
        <taxon>Actinomycetes</taxon>
        <taxon>Streptosporangiales</taxon>
        <taxon>Streptosporangiaceae</taxon>
        <taxon>Sinosporangium</taxon>
    </lineage>
</organism>
<evidence type="ECO:0000313" key="7">
    <source>
        <dbReference type="Proteomes" id="UP000198923"/>
    </source>
</evidence>
<accession>A0A1G7ZV25</accession>
<dbReference type="Gene3D" id="3.20.20.70">
    <property type="entry name" value="Aldolase class I"/>
    <property type="match status" value="1"/>
</dbReference>
<sequence length="331" mass="36045">MLDLTQDFRTLPSRMALKVARGSRDMDSPPPPDVQPPWDIPDVVAVTAAVSGRIVRESTDPSDRYAQDYESFVDAAVASIEAGACGVHIDFGGLPAIQDSGLTVEESYQKLIPAITERVGRDWVVDANILRGDNFAENMFPITSGLAETAPMASSHPVEWMEAAAHLVTERGGRVMFSIHSAAEVELAERLVLSKNILPTPTCWIILIGYPYTEASDRLATYLKHPKAMMFELIQIVDRIKEIDAGAFIQVCAAGRAGHYLATTAMLLGLHVRVGTEDSAFRYPHRDDLVTDSAEMVRRAAATAETLGRRLATPDELRALIGMRPKGMGTG</sequence>
<evidence type="ECO:0000313" key="6">
    <source>
        <dbReference type="EMBL" id="SDH12555.1"/>
    </source>
</evidence>
<keyword evidence="3" id="KW-0479">Metal-binding</keyword>
<dbReference type="InterPro" id="IPR013785">
    <property type="entry name" value="Aldolase_TIM"/>
</dbReference>
<dbReference type="RefSeq" id="WP_093170910.1">
    <property type="nucleotide sequence ID" value="NZ_FNCN01000011.1"/>
</dbReference>
<dbReference type="GO" id="GO:0046872">
    <property type="term" value="F:metal ion binding"/>
    <property type="evidence" value="ECO:0007669"/>
    <property type="project" value="UniProtKB-KW"/>
</dbReference>
<proteinExistence type="predicted"/>
<keyword evidence="2" id="KW-0808">Transferase</keyword>
<evidence type="ECO:0000256" key="3">
    <source>
        <dbReference type="ARBA" id="ARBA00022723"/>
    </source>
</evidence>
<dbReference type="Proteomes" id="UP000198923">
    <property type="component" value="Unassembled WGS sequence"/>
</dbReference>
<feature type="region of interest" description="Disordered" evidence="5">
    <location>
        <begin position="19"/>
        <end position="38"/>
    </location>
</feature>
<dbReference type="STRING" id="504805.SAMN05421505_111217"/>